<sequence length="85" mass="9394">MLLAHLLNKAEIIDANTELKASKLELVDSTKGKLSKNIARVKEQADNVKPADTGKPVDKKSIKGKHSNFFAGFRRLPPSPFSDYD</sequence>
<gene>
    <name evidence="1" type="ORF">N7482_006426</name>
</gene>
<proteinExistence type="predicted"/>
<dbReference type="GeneID" id="81427727"/>
<reference evidence="1" key="1">
    <citation type="submission" date="2022-11" db="EMBL/GenBank/DDBJ databases">
        <authorList>
            <person name="Petersen C."/>
        </authorList>
    </citation>
    <scope>NUCLEOTIDE SEQUENCE</scope>
    <source>
        <strain evidence="1">IBT 26290</strain>
    </source>
</reference>
<organism evidence="1 2">
    <name type="scientific">Penicillium canariense</name>
    <dbReference type="NCBI Taxonomy" id="189055"/>
    <lineage>
        <taxon>Eukaryota</taxon>
        <taxon>Fungi</taxon>
        <taxon>Dikarya</taxon>
        <taxon>Ascomycota</taxon>
        <taxon>Pezizomycotina</taxon>
        <taxon>Eurotiomycetes</taxon>
        <taxon>Eurotiomycetidae</taxon>
        <taxon>Eurotiales</taxon>
        <taxon>Aspergillaceae</taxon>
        <taxon>Penicillium</taxon>
    </lineage>
</organism>
<keyword evidence="2" id="KW-1185">Reference proteome</keyword>
<name>A0A9W9LI63_9EURO</name>
<dbReference type="AlphaFoldDB" id="A0A9W9LI63"/>
<reference evidence="1" key="2">
    <citation type="journal article" date="2023" name="IMA Fungus">
        <title>Comparative genomic study of the Penicillium genus elucidates a diverse pangenome and 15 lateral gene transfer events.</title>
        <authorList>
            <person name="Petersen C."/>
            <person name="Sorensen T."/>
            <person name="Nielsen M.R."/>
            <person name="Sondergaard T.E."/>
            <person name="Sorensen J.L."/>
            <person name="Fitzpatrick D.A."/>
            <person name="Frisvad J.C."/>
            <person name="Nielsen K.L."/>
        </authorList>
    </citation>
    <scope>NUCLEOTIDE SEQUENCE</scope>
    <source>
        <strain evidence="1">IBT 26290</strain>
    </source>
</reference>
<protein>
    <submittedName>
        <fullName evidence="1">Uncharacterized protein</fullName>
    </submittedName>
</protein>
<comment type="caution">
    <text evidence="1">The sequence shown here is derived from an EMBL/GenBank/DDBJ whole genome shotgun (WGS) entry which is preliminary data.</text>
</comment>
<dbReference type="EMBL" id="JAPQKN010000004">
    <property type="protein sequence ID" value="KAJ5159422.1"/>
    <property type="molecule type" value="Genomic_DNA"/>
</dbReference>
<evidence type="ECO:0000313" key="1">
    <source>
        <dbReference type="EMBL" id="KAJ5159422.1"/>
    </source>
</evidence>
<dbReference type="Proteomes" id="UP001149163">
    <property type="component" value="Unassembled WGS sequence"/>
</dbReference>
<evidence type="ECO:0000313" key="2">
    <source>
        <dbReference type="Proteomes" id="UP001149163"/>
    </source>
</evidence>
<accession>A0A9W9LI63</accession>
<dbReference type="RefSeq" id="XP_056540980.1">
    <property type="nucleotide sequence ID" value="XM_056688551.1"/>
</dbReference>